<keyword evidence="1" id="KW-0472">Membrane</keyword>
<dbReference type="RefSeq" id="WP_104829153.1">
    <property type="nucleotide sequence ID" value="NZ_PJCH01000005.1"/>
</dbReference>
<evidence type="ECO:0000313" key="3">
    <source>
        <dbReference type="EMBL" id="PQA87908.1"/>
    </source>
</evidence>
<evidence type="ECO:0000256" key="1">
    <source>
        <dbReference type="SAM" id="Phobius"/>
    </source>
</evidence>
<organism evidence="3 4">
    <name type="scientific">Hyphococcus luteus</name>
    <dbReference type="NCBI Taxonomy" id="2058213"/>
    <lineage>
        <taxon>Bacteria</taxon>
        <taxon>Pseudomonadati</taxon>
        <taxon>Pseudomonadota</taxon>
        <taxon>Alphaproteobacteria</taxon>
        <taxon>Parvularculales</taxon>
        <taxon>Parvularculaceae</taxon>
        <taxon>Hyphococcus</taxon>
    </lineage>
</organism>
<dbReference type="CDD" id="cd04179">
    <property type="entry name" value="DPM_DPG-synthase_like"/>
    <property type="match status" value="1"/>
</dbReference>
<name>A0A2S7K627_9PROT</name>
<dbReference type="Gene3D" id="3.90.550.10">
    <property type="entry name" value="Spore Coat Polysaccharide Biosynthesis Protein SpsA, Chain A"/>
    <property type="match status" value="1"/>
</dbReference>
<dbReference type="PANTHER" id="PTHR48090:SF6">
    <property type="entry name" value="SLR5056 PROTEIN"/>
    <property type="match status" value="1"/>
</dbReference>
<keyword evidence="1" id="KW-1133">Transmembrane helix</keyword>
<dbReference type="EMBL" id="PJCH01000005">
    <property type="protein sequence ID" value="PQA87908.1"/>
    <property type="molecule type" value="Genomic_DNA"/>
</dbReference>
<comment type="caution">
    <text evidence="3">The sequence shown here is derived from an EMBL/GenBank/DDBJ whole genome shotgun (WGS) entry which is preliminary data.</text>
</comment>
<protein>
    <submittedName>
        <fullName evidence="3">Glycosyl transferase</fullName>
    </submittedName>
</protein>
<reference evidence="3 4" key="1">
    <citation type="submission" date="2017-12" db="EMBL/GenBank/DDBJ databases">
        <authorList>
            <person name="Hurst M.R.H."/>
        </authorList>
    </citation>
    <scope>NUCLEOTIDE SEQUENCE [LARGE SCALE GENOMIC DNA]</scope>
    <source>
        <strain evidence="3 4">SY-3-19</strain>
    </source>
</reference>
<dbReference type="Proteomes" id="UP000239504">
    <property type="component" value="Unassembled WGS sequence"/>
</dbReference>
<dbReference type="InterPro" id="IPR029044">
    <property type="entry name" value="Nucleotide-diphossugar_trans"/>
</dbReference>
<feature type="transmembrane region" description="Helical" evidence="1">
    <location>
        <begin position="235"/>
        <end position="260"/>
    </location>
</feature>
<dbReference type="AlphaFoldDB" id="A0A2S7K627"/>
<dbReference type="Pfam" id="PF00535">
    <property type="entry name" value="Glycos_transf_2"/>
    <property type="match status" value="1"/>
</dbReference>
<keyword evidence="3" id="KW-0808">Transferase</keyword>
<gene>
    <name evidence="3" type="ORF">CW354_06060</name>
</gene>
<keyword evidence="4" id="KW-1185">Reference proteome</keyword>
<feature type="transmembrane region" description="Helical" evidence="1">
    <location>
        <begin position="266"/>
        <end position="290"/>
    </location>
</feature>
<evidence type="ECO:0000313" key="4">
    <source>
        <dbReference type="Proteomes" id="UP000239504"/>
    </source>
</evidence>
<dbReference type="PANTHER" id="PTHR48090">
    <property type="entry name" value="UNDECAPRENYL-PHOSPHATE 4-DEOXY-4-FORMAMIDO-L-ARABINOSE TRANSFERASE-RELATED"/>
    <property type="match status" value="1"/>
</dbReference>
<feature type="domain" description="Glycosyltransferase 2-like" evidence="2">
    <location>
        <begin position="8"/>
        <end position="165"/>
    </location>
</feature>
<accession>A0A2S7K627</accession>
<keyword evidence="1" id="KW-0812">Transmembrane</keyword>
<dbReference type="InterPro" id="IPR001173">
    <property type="entry name" value="Glyco_trans_2-like"/>
</dbReference>
<sequence>MTKLIIQIPCLNEAETIAATIAELPRAINGVDVIEILVIDDGSTDGTAEAAKAAGADHVVCNGGNRGLAQSFQRGLDAALRLGADIIVNTDGDNQYCGADVAALVRPVLDNKADIVVGDRQTDAIEHFSPLKKRLQKAGSGVVSALANAEIADAVSGFRAFSRQAAMGMTVRSSFSYTTETLIQAGRRRLRIASVPVRTNKVERPSRLFRSIPHFLMRTGRTMLRAYAMYEPLKIFALLGLAMMVMGAVPVVRFLIHYFAGDGEGMIQSLIIGGVIMMIGAVSAMFALIADLVAYNRQLLELTLERVRKIEYAMEGRDASKKRLPIEKLREELKAIRARTGA</sequence>
<dbReference type="InterPro" id="IPR050256">
    <property type="entry name" value="Glycosyltransferase_2"/>
</dbReference>
<proteinExistence type="predicted"/>
<dbReference type="GO" id="GO:0016740">
    <property type="term" value="F:transferase activity"/>
    <property type="evidence" value="ECO:0007669"/>
    <property type="project" value="UniProtKB-KW"/>
</dbReference>
<dbReference type="SUPFAM" id="SSF53448">
    <property type="entry name" value="Nucleotide-diphospho-sugar transferases"/>
    <property type="match status" value="1"/>
</dbReference>
<evidence type="ECO:0000259" key="2">
    <source>
        <dbReference type="Pfam" id="PF00535"/>
    </source>
</evidence>
<dbReference type="OrthoDB" id="3177103at2"/>